<accession>A8H526</accession>
<dbReference type="HOGENOM" id="CLU_099590_0_0_6"/>
<evidence type="ECO:0000313" key="2">
    <source>
        <dbReference type="EMBL" id="ABV87663.1"/>
    </source>
</evidence>
<feature type="domain" description="YchJ-like middle NTF2-like" evidence="1">
    <location>
        <begin position="36"/>
        <end position="131"/>
    </location>
</feature>
<dbReference type="OrthoDB" id="21421at2"/>
<dbReference type="KEGG" id="spl:Spea_2343"/>
<dbReference type="RefSeq" id="WP_012155577.1">
    <property type="nucleotide sequence ID" value="NC_009901.1"/>
</dbReference>
<dbReference type="EMBL" id="CP000851">
    <property type="protein sequence ID" value="ABV87663.1"/>
    <property type="molecule type" value="Genomic_DNA"/>
</dbReference>
<proteinExistence type="predicted"/>
<evidence type="ECO:0000259" key="1">
    <source>
        <dbReference type="Pfam" id="PF17775"/>
    </source>
</evidence>
<dbReference type="InterPro" id="IPR048469">
    <property type="entry name" value="YchJ-like_M"/>
</dbReference>
<dbReference type="PANTHER" id="PTHR33747">
    <property type="entry name" value="UPF0225 PROTEIN SCO1677"/>
    <property type="match status" value="1"/>
</dbReference>
<reference evidence="2 3" key="1">
    <citation type="submission" date="2007-10" db="EMBL/GenBank/DDBJ databases">
        <title>Complete sequence of Shewanella pealeana ATCC 700345.</title>
        <authorList>
            <consortium name="US DOE Joint Genome Institute"/>
            <person name="Copeland A."/>
            <person name="Lucas S."/>
            <person name="Lapidus A."/>
            <person name="Barry K."/>
            <person name="Glavina del Rio T."/>
            <person name="Dalin E."/>
            <person name="Tice H."/>
            <person name="Pitluck S."/>
            <person name="Chertkov O."/>
            <person name="Brettin T."/>
            <person name="Bruce D."/>
            <person name="Detter J.C."/>
            <person name="Han C."/>
            <person name="Schmutz J."/>
            <person name="Larimer F."/>
            <person name="Land M."/>
            <person name="Hauser L."/>
            <person name="Kyrpides N."/>
            <person name="Kim E."/>
            <person name="Zhao J.-S.Z."/>
            <person name="Manno D."/>
            <person name="Hawari J."/>
            <person name="Richardson P."/>
        </authorList>
    </citation>
    <scope>NUCLEOTIDE SEQUENCE [LARGE SCALE GENOMIC DNA]</scope>
    <source>
        <strain evidence="3">ATCC 700345 / ANG-SQ1</strain>
    </source>
</reference>
<dbReference type="Pfam" id="PF17775">
    <property type="entry name" value="YchJ_M-like"/>
    <property type="match status" value="1"/>
</dbReference>
<organism evidence="2 3">
    <name type="scientific">Shewanella pealeana (strain ATCC 700345 / ANG-SQ1)</name>
    <dbReference type="NCBI Taxonomy" id="398579"/>
    <lineage>
        <taxon>Bacteria</taxon>
        <taxon>Pseudomonadati</taxon>
        <taxon>Pseudomonadota</taxon>
        <taxon>Gammaproteobacteria</taxon>
        <taxon>Alteromonadales</taxon>
        <taxon>Shewanellaceae</taxon>
        <taxon>Shewanella</taxon>
    </lineage>
</organism>
<dbReference type="Pfam" id="PF02810">
    <property type="entry name" value="SEC-C"/>
    <property type="match status" value="1"/>
</dbReference>
<dbReference type="InterPro" id="IPR032710">
    <property type="entry name" value="NTF2-like_dom_sf"/>
</dbReference>
<dbReference type="PANTHER" id="PTHR33747:SF1">
    <property type="entry name" value="ADENYLATE CYCLASE-ASSOCIATED CAP C-TERMINAL DOMAIN-CONTAINING PROTEIN"/>
    <property type="match status" value="1"/>
</dbReference>
<gene>
    <name evidence="2" type="ordered locus">Spea_2343</name>
</gene>
<dbReference type="eggNOG" id="COG3012">
    <property type="taxonomic scope" value="Bacteria"/>
</dbReference>
<dbReference type="SUPFAM" id="SSF103642">
    <property type="entry name" value="Sec-C motif"/>
    <property type="match status" value="1"/>
</dbReference>
<sequence>MTNHNIEAESLCPCCSGLSYQSCCQPFHLKTQIAQNPEQLMRSRFSAFYLNKFAYLIETHHPDFLNGLTEQNLAQEPLPDWLGLEVKSASEDGNQGRVTFQAWYQLDNELDAIHECSDFIKLEGKWFYTKGEQKAAVFPKRNDKCVCNSGKKFKQCCGQ</sequence>
<dbReference type="Proteomes" id="UP000002608">
    <property type="component" value="Chromosome"/>
</dbReference>
<dbReference type="SUPFAM" id="SSF54427">
    <property type="entry name" value="NTF2-like"/>
    <property type="match status" value="1"/>
</dbReference>
<evidence type="ECO:0000313" key="3">
    <source>
        <dbReference type="Proteomes" id="UP000002608"/>
    </source>
</evidence>
<dbReference type="NCBIfam" id="NF002486">
    <property type="entry name" value="PRK01752.1"/>
    <property type="match status" value="1"/>
</dbReference>
<dbReference type="Gene3D" id="3.10.450.50">
    <property type="match status" value="1"/>
</dbReference>
<name>A8H526_SHEPA</name>
<dbReference type="InterPro" id="IPR004027">
    <property type="entry name" value="SEC_C_motif"/>
</dbReference>
<keyword evidence="3" id="KW-1185">Reference proteome</keyword>
<protein>
    <submittedName>
        <fullName evidence="2">SEC-C motif domain protein</fullName>
    </submittedName>
</protein>
<dbReference type="AlphaFoldDB" id="A8H526"/>